<sequence>MGISIFDTFGGIKDNKCARFEFVFDYIKILDLEESISKMRWSFNGYLYLLFFADAIT</sequence>
<evidence type="ECO:0000313" key="2">
    <source>
        <dbReference type="Proteomes" id="UP001324115"/>
    </source>
</evidence>
<dbReference type="EMBL" id="JAXUIC010000004">
    <property type="protein sequence ID" value="KAK4593743.1"/>
    <property type="molecule type" value="Genomic_DNA"/>
</dbReference>
<protein>
    <submittedName>
        <fullName evidence="1">Uncharacterized protein</fullName>
    </submittedName>
</protein>
<name>A0AAN7FH44_QUERU</name>
<comment type="caution">
    <text evidence="1">The sequence shown here is derived from an EMBL/GenBank/DDBJ whole genome shotgun (WGS) entry which is preliminary data.</text>
</comment>
<organism evidence="1 2">
    <name type="scientific">Quercus rubra</name>
    <name type="common">Northern red oak</name>
    <name type="synonym">Quercus borealis</name>
    <dbReference type="NCBI Taxonomy" id="3512"/>
    <lineage>
        <taxon>Eukaryota</taxon>
        <taxon>Viridiplantae</taxon>
        <taxon>Streptophyta</taxon>
        <taxon>Embryophyta</taxon>
        <taxon>Tracheophyta</taxon>
        <taxon>Spermatophyta</taxon>
        <taxon>Magnoliopsida</taxon>
        <taxon>eudicotyledons</taxon>
        <taxon>Gunneridae</taxon>
        <taxon>Pentapetalae</taxon>
        <taxon>rosids</taxon>
        <taxon>fabids</taxon>
        <taxon>Fagales</taxon>
        <taxon>Fagaceae</taxon>
        <taxon>Quercus</taxon>
    </lineage>
</organism>
<reference evidence="1 2" key="1">
    <citation type="journal article" date="2023" name="G3 (Bethesda)">
        <title>A haplotype-resolved chromosome-scale genome for Quercus rubra L. provides insights into the genetics of adaptive traits for red oak species.</title>
        <authorList>
            <person name="Kapoor B."/>
            <person name="Jenkins J."/>
            <person name="Schmutz J."/>
            <person name="Zhebentyayeva T."/>
            <person name="Kuelheim C."/>
            <person name="Coggeshall M."/>
            <person name="Heim C."/>
            <person name="Lasky J.R."/>
            <person name="Leites L."/>
            <person name="Islam-Faridi N."/>
            <person name="Romero-Severson J."/>
            <person name="DeLeo V.L."/>
            <person name="Lucas S.M."/>
            <person name="Lazic D."/>
            <person name="Gailing O."/>
            <person name="Carlson J."/>
            <person name="Staton M."/>
        </authorList>
    </citation>
    <scope>NUCLEOTIDE SEQUENCE [LARGE SCALE GENOMIC DNA]</scope>
    <source>
        <strain evidence="1">Pseudo-F2</strain>
    </source>
</reference>
<dbReference type="Proteomes" id="UP001324115">
    <property type="component" value="Unassembled WGS sequence"/>
</dbReference>
<gene>
    <name evidence="1" type="ORF">RGQ29_017739</name>
</gene>
<dbReference type="AlphaFoldDB" id="A0AAN7FH44"/>
<proteinExistence type="predicted"/>
<accession>A0AAN7FH44</accession>
<evidence type="ECO:0000313" key="1">
    <source>
        <dbReference type="EMBL" id="KAK4593743.1"/>
    </source>
</evidence>
<keyword evidence="2" id="KW-1185">Reference proteome</keyword>